<name>A0A0S6UFF5_NEOTH</name>
<keyword evidence="5 6" id="KW-0949">S-adenosyl-L-methionine</keyword>
<evidence type="ECO:0000256" key="1">
    <source>
        <dbReference type="ARBA" id="ARBA00022490"/>
    </source>
</evidence>
<dbReference type="RefSeq" id="WP_011393994.1">
    <property type="nucleotide sequence ID" value="NZ_DF238840.1"/>
</dbReference>
<dbReference type="AlphaFoldDB" id="A0A0S6UFF5"/>
<accession>A0A0S6UFF5</accession>
<evidence type="ECO:0000256" key="3">
    <source>
        <dbReference type="ARBA" id="ARBA00022603"/>
    </source>
</evidence>
<reference evidence="7" key="1">
    <citation type="journal article" date="2014" name="Gene">
        <title>Genome-guided analysis of transformation efficiency and carbon dioxide assimilation by Moorella thermoacetica Y72.</title>
        <authorList>
            <person name="Tsukahara K."/>
            <person name="Kita A."/>
            <person name="Nakashimada Y."/>
            <person name="Hoshino T."/>
            <person name="Murakami K."/>
        </authorList>
    </citation>
    <scope>NUCLEOTIDE SEQUENCE [LARGE SCALE GENOMIC DNA]</scope>
    <source>
        <strain evidence="7">Y72</strain>
    </source>
</reference>
<keyword evidence="1 6" id="KW-0963">Cytoplasm</keyword>
<keyword evidence="3 6" id="KW-0489">Methyltransferase</keyword>
<evidence type="ECO:0000313" key="7">
    <source>
        <dbReference type="EMBL" id="GAF25755.1"/>
    </source>
</evidence>
<dbReference type="GeneID" id="45618555"/>
<organism evidence="7">
    <name type="scientific">Moorella thermoacetica Y72</name>
    <dbReference type="NCBI Taxonomy" id="1325331"/>
    <lineage>
        <taxon>Bacteria</taxon>
        <taxon>Bacillati</taxon>
        <taxon>Bacillota</taxon>
        <taxon>Clostridia</taxon>
        <taxon>Neomoorellales</taxon>
        <taxon>Neomoorellaceae</taxon>
        <taxon>Neomoorella</taxon>
    </lineage>
</organism>
<dbReference type="InterPro" id="IPR029063">
    <property type="entry name" value="SAM-dependent_MTases_sf"/>
</dbReference>
<gene>
    <name evidence="6" type="primary">rsmG</name>
    <name evidence="7" type="ORF">MTY_1092</name>
</gene>
<evidence type="ECO:0000256" key="5">
    <source>
        <dbReference type="ARBA" id="ARBA00022691"/>
    </source>
</evidence>
<dbReference type="Gene3D" id="3.40.50.150">
    <property type="entry name" value="Vaccinia Virus protein VP39"/>
    <property type="match status" value="1"/>
</dbReference>
<dbReference type="FunFam" id="3.40.50.150:FF:000041">
    <property type="entry name" value="Ribosomal RNA small subunit methyltransferase G"/>
    <property type="match status" value="1"/>
</dbReference>
<dbReference type="PANTHER" id="PTHR31760">
    <property type="entry name" value="S-ADENOSYL-L-METHIONINE-DEPENDENT METHYLTRANSFERASES SUPERFAMILY PROTEIN"/>
    <property type="match status" value="1"/>
</dbReference>
<evidence type="ECO:0000256" key="6">
    <source>
        <dbReference type="HAMAP-Rule" id="MF_00074"/>
    </source>
</evidence>
<dbReference type="SMR" id="A0A0S6UFF5"/>
<dbReference type="GO" id="GO:0070043">
    <property type="term" value="F:rRNA (guanine-N7-)-methyltransferase activity"/>
    <property type="evidence" value="ECO:0007669"/>
    <property type="project" value="UniProtKB-UniRule"/>
</dbReference>
<protein>
    <recommendedName>
        <fullName evidence="6">Ribosomal RNA small subunit methyltransferase G</fullName>
        <ecNumber evidence="6">2.1.1.-</ecNumber>
    </recommendedName>
    <alternativeName>
        <fullName evidence="6">16S rRNA 7-methylguanosine methyltransferase</fullName>
        <shortName evidence="6">16S rRNA m7G methyltransferase</shortName>
    </alternativeName>
</protein>
<evidence type="ECO:0000256" key="4">
    <source>
        <dbReference type="ARBA" id="ARBA00022679"/>
    </source>
</evidence>
<proteinExistence type="inferred from homology"/>
<comment type="caution">
    <text evidence="6">Lacks conserved residue(s) required for the propagation of feature annotation.</text>
</comment>
<dbReference type="EMBL" id="DF238840">
    <property type="protein sequence ID" value="GAF25755.1"/>
    <property type="molecule type" value="Genomic_DNA"/>
</dbReference>
<feature type="binding site" evidence="6">
    <location>
        <begin position="130"/>
        <end position="131"/>
    </location>
    <ligand>
        <name>S-adenosyl-L-methionine</name>
        <dbReference type="ChEBI" id="CHEBI:59789"/>
    </ligand>
</feature>
<comment type="subcellular location">
    <subcellularLocation>
        <location evidence="6">Cytoplasm</location>
    </subcellularLocation>
</comment>
<sequence length="240" mass="26444">MRDRDRLLAAFSKDTGITLKPEQIAMIEAYTGLLLDYNQRVNLTAITDREEIWRKHVLDSLLLFLALEIPPAAKVIDIGTGAGIPGLILKIYRPDLEMALLESQNKKVAFLKKAVATLGLQGIECLWGRAEDIGRQKNYRESFDLAVSRGLAGMNTLAEYCLPFVRVGGFMIAYKGPGGEGELNAAARAIEILGGGTKKVWRGSLTGGQEVRQLIIIQKEHPTPPVYPRRPGLPAKRPLQ</sequence>
<comment type="function">
    <text evidence="6">Specifically methylates the N7 position of a guanine in 16S rRNA.</text>
</comment>
<dbReference type="Pfam" id="PF02527">
    <property type="entry name" value="GidB"/>
    <property type="match status" value="1"/>
</dbReference>
<dbReference type="PANTHER" id="PTHR31760:SF0">
    <property type="entry name" value="S-ADENOSYL-L-METHIONINE-DEPENDENT METHYLTRANSFERASES SUPERFAMILY PROTEIN"/>
    <property type="match status" value="1"/>
</dbReference>
<dbReference type="HAMAP" id="MF_00074">
    <property type="entry name" value="16SrRNA_methyltr_G"/>
    <property type="match status" value="1"/>
</dbReference>
<feature type="binding site" evidence="6">
    <location>
        <position position="149"/>
    </location>
    <ligand>
        <name>S-adenosyl-L-methionine</name>
        <dbReference type="ChEBI" id="CHEBI:59789"/>
    </ligand>
</feature>
<dbReference type="SUPFAM" id="SSF53335">
    <property type="entry name" value="S-adenosyl-L-methionine-dependent methyltransferases"/>
    <property type="match status" value="1"/>
</dbReference>
<dbReference type="EC" id="2.1.1.-" evidence="6"/>
<dbReference type="InterPro" id="IPR003682">
    <property type="entry name" value="rRNA_ssu_MeTfrase_G"/>
</dbReference>
<keyword evidence="4 6" id="KW-0808">Transferase</keyword>
<keyword evidence="2 6" id="KW-0698">rRNA processing</keyword>
<dbReference type="Proteomes" id="UP000063718">
    <property type="component" value="Unassembled WGS sequence"/>
</dbReference>
<feature type="binding site" evidence="6">
    <location>
        <position position="79"/>
    </location>
    <ligand>
        <name>S-adenosyl-L-methionine</name>
        <dbReference type="ChEBI" id="CHEBI:59789"/>
    </ligand>
</feature>
<evidence type="ECO:0000256" key="2">
    <source>
        <dbReference type="ARBA" id="ARBA00022552"/>
    </source>
</evidence>
<dbReference type="PIRSF" id="PIRSF003078">
    <property type="entry name" value="GidB"/>
    <property type="match status" value="1"/>
</dbReference>
<comment type="similarity">
    <text evidence="6">Belongs to the methyltransferase superfamily. RNA methyltransferase RsmG family.</text>
</comment>
<dbReference type="GO" id="GO:0005829">
    <property type="term" value="C:cytosol"/>
    <property type="evidence" value="ECO:0007669"/>
    <property type="project" value="TreeGrafter"/>
</dbReference>
<dbReference type="NCBIfam" id="TIGR00138">
    <property type="entry name" value="rsmG_gidB"/>
    <property type="match status" value="1"/>
</dbReference>